<accession>M4RK67</accession>
<keyword evidence="11" id="KW-0739">Sodium transport</keyword>
<evidence type="ECO:0000256" key="10">
    <source>
        <dbReference type="ARBA" id="ARBA00023136"/>
    </source>
</evidence>
<keyword evidence="7 14" id="KW-1133">Transmembrane helix</keyword>
<dbReference type="Gene3D" id="1.20.1730.10">
    <property type="entry name" value="Sodium/glucose cotransporter"/>
    <property type="match status" value="1"/>
</dbReference>
<organism evidence="15 16">
    <name type="scientific">Paraglaciecola psychrophila 170</name>
    <dbReference type="NCBI Taxonomy" id="1129794"/>
    <lineage>
        <taxon>Bacteria</taxon>
        <taxon>Pseudomonadati</taxon>
        <taxon>Pseudomonadota</taxon>
        <taxon>Gammaproteobacteria</taxon>
        <taxon>Alteromonadales</taxon>
        <taxon>Alteromonadaceae</taxon>
        <taxon>Paraglaciecola</taxon>
    </lineage>
</organism>
<evidence type="ECO:0000256" key="5">
    <source>
        <dbReference type="ARBA" id="ARBA00022692"/>
    </source>
</evidence>
<evidence type="ECO:0000256" key="7">
    <source>
        <dbReference type="ARBA" id="ARBA00022989"/>
    </source>
</evidence>
<feature type="transmembrane region" description="Helical" evidence="14">
    <location>
        <begin position="95"/>
        <end position="113"/>
    </location>
</feature>
<keyword evidence="3" id="KW-0813">Transport</keyword>
<dbReference type="PANTHER" id="PTHR48086">
    <property type="entry name" value="SODIUM/PROLINE SYMPORTER-RELATED"/>
    <property type="match status" value="1"/>
</dbReference>
<dbReference type="GO" id="GO:0005886">
    <property type="term" value="C:plasma membrane"/>
    <property type="evidence" value="ECO:0007669"/>
    <property type="project" value="UniProtKB-SubCell"/>
</dbReference>
<proteinExistence type="inferred from homology"/>
<dbReference type="InterPro" id="IPR050277">
    <property type="entry name" value="Sodium:Solute_Symporter"/>
</dbReference>
<dbReference type="InterPro" id="IPR001734">
    <property type="entry name" value="Na/solute_symporter"/>
</dbReference>
<dbReference type="GO" id="GO:0005298">
    <property type="term" value="F:proline:sodium symporter activity"/>
    <property type="evidence" value="ECO:0007669"/>
    <property type="project" value="TreeGrafter"/>
</dbReference>
<keyword evidence="6" id="KW-0769">Symport</keyword>
<comment type="subcellular location">
    <subcellularLocation>
        <location evidence="1">Cell membrane</location>
        <topology evidence="1">Multi-pass membrane protein</topology>
    </subcellularLocation>
</comment>
<gene>
    <name evidence="15" type="ORF">C427_1886</name>
</gene>
<evidence type="ECO:0000256" key="3">
    <source>
        <dbReference type="ARBA" id="ARBA00022448"/>
    </source>
</evidence>
<reference evidence="15 16" key="1">
    <citation type="journal article" date="2013" name="Genome Announc.">
        <title>Complete Genome Sequence of Glaciecola psychrophila Strain 170T.</title>
        <authorList>
            <person name="Yin J."/>
            <person name="Chen J."/>
            <person name="Liu G."/>
            <person name="Yu Y."/>
            <person name="Song L."/>
            <person name="Wang X."/>
            <person name="Qu X."/>
        </authorList>
    </citation>
    <scope>NUCLEOTIDE SEQUENCE [LARGE SCALE GENOMIC DNA]</scope>
    <source>
        <strain evidence="15 16">170</strain>
    </source>
</reference>
<protein>
    <submittedName>
        <fullName evidence="15">Sodium/proline symporter</fullName>
    </submittedName>
</protein>
<dbReference type="GO" id="GO:0015824">
    <property type="term" value="P:proline transport"/>
    <property type="evidence" value="ECO:0007669"/>
    <property type="project" value="TreeGrafter"/>
</dbReference>
<evidence type="ECO:0000313" key="16">
    <source>
        <dbReference type="Proteomes" id="UP000011864"/>
    </source>
</evidence>
<dbReference type="AlphaFoldDB" id="M4RK67"/>
<evidence type="ECO:0000256" key="2">
    <source>
        <dbReference type="ARBA" id="ARBA00006434"/>
    </source>
</evidence>
<evidence type="ECO:0000256" key="12">
    <source>
        <dbReference type="ARBA" id="ARBA00033708"/>
    </source>
</evidence>
<dbReference type="HOGENOM" id="CLU_078607_1_0_6"/>
<evidence type="ECO:0000313" key="15">
    <source>
        <dbReference type="EMBL" id="AGH43995.1"/>
    </source>
</evidence>
<keyword evidence="10 14" id="KW-0472">Membrane</keyword>
<dbReference type="EMBL" id="CP003837">
    <property type="protein sequence ID" value="AGH43995.1"/>
    <property type="molecule type" value="Genomic_DNA"/>
</dbReference>
<dbReference type="PATRIC" id="fig|1129794.4.peg.1868"/>
<evidence type="ECO:0000256" key="4">
    <source>
        <dbReference type="ARBA" id="ARBA00022475"/>
    </source>
</evidence>
<evidence type="ECO:0000256" key="14">
    <source>
        <dbReference type="SAM" id="Phobius"/>
    </source>
</evidence>
<dbReference type="eggNOG" id="COG0591">
    <property type="taxonomic scope" value="Bacteria"/>
</dbReference>
<dbReference type="STRING" id="1129794.C427_1886"/>
<keyword evidence="8" id="KW-0915">Sodium</keyword>
<keyword evidence="4" id="KW-1003">Cell membrane</keyword>
<evidence type="ECO:0000256" key="1">
    <source>
        <dbReference type="ARBA" id="ARBA00004651"/>
    </source>
</evidence>
<evidence type="ECO:0000256" key="13">
    <source>
        <dbReference type="RuleBase" id="RU362091"/>
    </source>
</evidence>
<comment type="similarity">
    <text evidence="2 13">Belongs to the sodium:solute symporter (SSF) (TC 2.A.21) family.</text>
</comment>
<keyword evidence="16" id="KW-1185">Reference proteome</keyword>
<evidence type="ECO:0000256" key="9">
    <source>
        <dbReference type="ARBA" id="ARBA00023065"/>
    </source>
</evidence>
<keyword evidence="9" id="KW-0406">Ion transport</keyword>
<dbReference type="KEGG" id="gps:C427_1886"/>
<dbReference type="InterPro" id="IPR038377">
    <property type="entry name" value="Na/Glc_symporter_sf"/>
</dbReference>
<dbReference type="GO" id="GO:0015193">
    <property type="term" value="F:L-proline transmembrane transporter activity"/>
    <property type="evidence" value="ECO:0007669"/>
    <property type="project" value="TreeGrafter"/>
</dbReference>
<evidence type="ECO:0000256" key="11">
    <source>
        <dbReference type="ARBA" id="ARBA00023201"/>
    </source>
</evidence>
<sequence>MAAIMSTISSQLLVTSSSLTGDFYQAFFRKEASQKELITAGRVSVALVALVSIYLAYDRDSTILNLVSNAWAGFGAAFGPVVLISLFWKRMTRLSAILGMLSGAITVLIWIYAPLTINGMALSDWLYEIVPGFIVCSLTIITFSLLGKQDDQLVSDTFDKVQHTLEQLD</sequence>
<dbReference type="Proteomes" id="UP000011864">
    <property type="component" value="Chromosome"/>
</dbReference>
<evidence type="ECO:0000256" key="8">
    <source>
        <dbReference type="ARBA" id="ARBA00023053"/>
    </source>
</evidence>
<comment type="catalytic activity">
    <reaction evidence="12">
        <text>L-proline(in) + Na(+)(in) = L-proline(out) + Na(+)(out)</text>
        <dbReference type="Rhea" id="RHEA:28967"/>
        <dbReference type="ChEBI" id="CHEBI:29101"/>
        <dbReference type="ChEBI" id="CHEBI:60039"/>
    </reaction>
</comment>
<dbReference type="PANTHER" id="PTHR48086:SF3">
    <property type="entry name" value="SODIUM_PROLINE SYMPORTER"/>
    <property type="match status" value="1"/>
</dbReference>
<feature type="transmembrane region" description="Helical" evidence="14">
    <location>
        <begin position="37"/>
        <end position="57"/>
    </location>
</feature>
<feature type="transmembrane region" description="Helical" evidence="14">
    <location>
        <begin position="69"/>
        <end position="88"/>
    </location>
</feature>
<dbReference type="Pfam" id="PF00474">
    <property type="entry name" value="SSF"/>
    <property type="match status" value="1"/>
</dbReference>
<evidence type="ECO:0000256" key="6">
    <source>
        <dbReference type="ARBA" id="ARBA00022847"/>
    </source>
</evidence>
<keyword evidence="5 14" id="KW-0812">Transmembrane</keyword>
<name>M4RK67_9ALTE</name>
<feature type="transmembrane region" description="Helical" evidence="14">
    <location>
        <begin position="125"/>
        <end position="146"/>
    </location>
</feature>